<dbReference type="PROSITE" id="PS00198">
    <property type="entry name" value="4FE4S_FER_1"/>
    <property type="match status" value="1"/>
</dbReference>
<protein>
    <recommendedName>
        <fullName evidence="8">Dihydroorotate dehydrogenase B (NAD(+)), catalytic subunit</fullName>
        <ecNumber evidence="29">1.3.1.1</ecNumber>
        <ecNumber evidence="7">1.3.1.14</ecNumber>
    </recommendedName>
    <alternativeName>
        <fullName evidence="20">Dihydroorotate oxidase B</fullName>
    </alternativeName>
    <alternativeName>
        <fullName evidence="23">Dihydrothymine dehydrogenase</fullName>
    </alternativeName>
    <alternativeName>
        <fullName evidence="21">Dihydrouracil dehydrogenase</fullName>
    </alternativeName>
    <alternativeName>
        <fullName evidence="22">Orotate reductase (NADH)</fullName>
    </alternativeName>
</protein>
<evidence type="ECO:0000256" key="24">
    <source>
        <dbReference type="ARBA" id="ARBA00047685"/>
    </source>
</evidence>
<dbReference type="NCBIfam" id="NF006183">
    <property type="entry name" value="PRK08318.1"/>
    <property type="match status" value="1"/>
</dbReference>
<dbReference type="CDD" id="cd02940">
    <property type="entry name" value="DHPD_FMN"/>
    <property type="match status" value="1"/>
</dbReference>
<dbReference type="Pfam" id="PF01180">
    <property type="entry name" value="DHO_dh"/>
    <property type="match status" value="1"/>
</dbReference>
<dbReference type="EMBL" id="AP023367">
    <property type="protein sequence ID" value="BCJ94473.1"/>
    <property type="molecule type" value="Genomic_DNA"/>
</dbReference>
<comment type="cofactor">
    <cofactor evidence="2">
        <name>FAD</name>
        <dbReference type="ChEBI" id="CHEBI:57692"/>
    </cofactor>
</comment>
<comment type="pathway">
    <text evidence="4">Pyrimidine metabolism; UMP biosynthesis via de novo pathway; orotate from (S)-dihydroorotate (NAD(+) route): step 1/1.</text>
</comment>
<evidence type="ECO:0000256" key="26">
    <source>
        <dbReference type="ARBA" id="ARBA00048996"/>
    </source>
</evidence>
<dbReference type="InterPro" id="IPR005720">
    <property type="entry name" value="Dihydroorotate_DH_cat"/>
</dbReference>
<dbReference type="GO" id="GO:0005737">
    <property type="term" value="C:cytoplasm"/>
    <property type="evidence" value="ECO:0007669"/>
    <property type="project" value="InterPro"/>
</dbReference>
<dbReference type="GO" id="GO:0000166">
    <property type="term" value="F:nucleotide binding"/>
    <property type="evidence" value="ECO:0007669"/>
    <property type="project" value="UniProtKB-KW"/>
</dbReference>
<evidence type="ECO:0000256" key="3">
    <source>
        <dbReference type="ARBA" id="ARBA00003616"/>
    </source>
</evidence>
<dbReference type="SUPFAM" id="SSF46548">
    <property type="entry name" value="alpha-helical ferredoxin"/>
    <property type="match status" value="1"/>
</dbReference>
<keyword evidence="15" id="KW-0560">Oxidoreductase</keyword>
<dbReference type="Gene3D" id="3.20.20.70">
    <property type="entry name" value="Aldolase class I"/>
    <property type="match status" value="1"/>
</dbReference>
<accession>A0A6S6QSZ9</accession>
<proteinExistence type="inferred from homology"/>
<keyword evidence="17" id="KW-0411">Iron-sulfur</keyword>
<keyword evidence="13" id="KW-0274">FAD</keyword>
<evidence type="ECO:0000256" key="21">
    <source>
        <dbReference type="ARBA" id="ARBA00030119"/>
    </source>
</evidence>
<evidence type="ECO:0000256" key="4">
    <source>
        <dbReference type="ARBA" id="ARBA00004715"/>
    </source>
</evidence>
<dbReference type="Pfam" id="PF14691">
    <property type="entry name" value="Fer4_20"/>
    <property type="match status" value="1"/>
</dbReference>
<evidence type="ECO:0000256" key="15">
    <source>
        <dbReference type="ARBA" id="ARBA00023002"/>
    </source>
</evidence>
<name>A0A6S6QSZ9_9FIRM</name>
<dbReference type="InterPro" id="IPR013785">
    <property type="entry name" value="Aldolase_TIM"/>
</dbReference>
<evidence type="ECO:0000256" key="7">
    <source>
        <dbReference type="ARBA" id="ARBA00012061"/>
    </source>
</evidence>
<evidence type="ECO:0000256" key="13">
    <source>
        <dbReference type="ARBA" id="ARBA00022827"/>
    </source>
</evidence>
<evidence type="ECO:0000256" key="29">
    <source>
        <dbReference type="ARBA" id="ARBA00049728"/>
    </source>
</evidence>
<evidence type="ECO:0000313" key="30">
    <source>
        <dbReference type="EMBL" id="BCJ94473.1"/>
    </source>
</evidence>
<comment type="cofactor">
    <cofactor evidence="1">
        <name>FMN</name>
        <dbReference type="ChEBI" id="CHEBI:58210"/>
    </cofactor>
</comment>
<keyword evidence="18" id="KW-0520">NAD</keyword>
<dbReference type="GO" id="GO:0004589">
    <property type="term" value="F:dihydroorotate dehydrogenase (NAD+) activity"/>
    <property type="evidence" value="ECO:0007669"/>
    <property type="project" value="UniProtKB-EC"/>
</dbReference>
<keyword evidence="16" id="KW-0408">Iron</keyword>
<dbReference type="AlphaFoldDB" id="A0A6S6QSZ9"/>
<evidence type="ECO:0000256" key="20">
    <source>
        <dbReference type="ARBA" id="ARBA00029718"/>
    </source>
</evidence>
<sequence length="501" mass="54894">MPVNQLYADIFLTQESARCLLCHAPACTSACSEKLDPAGFIRAVRFENKQNSYRHIKTSACESCDAPCEKACIHYDFSIRIREMAQLARTRETKAKEADLSIDFCGIPCENPFFLSSSVVASNYEMCANALRAGWGGIVFKTIGFLQPKEVSPRFDATKKEGTPFVGFRNLEQIAEHALEENLFYLKKLKEDFPTKIIVASIMGQTDEEWTELAKRVTDTGVDMIECNFSCPHMSAHGLGADVGQTPELVKHYTELTKKGTHLPVLAKMTPNIGHMEIPAIAAMEGGADGIAAINTIKSISGLELGKMAPPPHIDGKSAVSGYSGKAVKPIALRFIHDIAKHERLKGVPISGMGGIETWYDAAEFIALGCENIQITTAVMQYGYRIIDDLISGLKNYMAENGYKNLKEFAGSALSNLVNADKLDRDTVVYPVIDKEKCIGCGRCYISCADAGHQAIRYNEETKKTQVLAKDCVGCHLCLLVCPCTAISTGKRVRKPAHMTV</sequence>
<dbReference type="SUPFAM" id="SSF51395">
    <property type="entry name" value="FMN-linked oxidoreductases"/>
    <property type="match status" value="1"/>
</dbReference>
<evidence type="ECO:0000256" key="1">
    <source>
        <dbReference type="ARBA" id="ARBA00001917"/>
    </source>
</evidence>
<dbReference type="GO" id="GO:0051536">
    <property type="term" value="F:iron-sulfur cluster binding"/>
    <property type="evidence" value="ECO:0007669"/>
    <property type="project" value="UniProtKB-KW"/>
</dbReference>
<evidence type="ECO:0000256" key="11">
    <source>
        <dbReference type="ARBA" id="ARBA00022723"/>
    </source>
</evidence>
<dbReference type="Gene3D" id="1.10.1060.10">
    <property type="entry name" value="Alpha-helical ferredoxin"/>
    <property type="match status" value="1"/>
</dbReference>
<comment type="similarity">
    <text evidence="5">Belongs to the dihydroorotate dehydrogenase family. Type 1 subfamily.</text>
</comment>
<evidence type="ECO:0000256" key="23">
    <source>
        <dbReference type="ARBA" id="ARBA00032722"/>
    </source>
</evidence>
<evidence type="ECO:0000256" key="22">
    <source>
        <dbReference type="ARBA" id="ARBA00032046"/>
    </source>
</evidence>
<keyword evidence="11" id="KW-0479">Metal-binding</keyword>
<evidence type="ECO:0000256" key="9">
    <source>
        <dbReference type="ARBA" id="ARBA00022630"/>
    </source>
</evidence>
<keyword evidence="9" id="KW-0285">Flavoprotein</keyword>
<dbReference type="InterPro" id="IPR017896">
    <property type="entry name" value="4Fe4S_Fe-S-bd"/>
</dbReference>
<keyword evidence="31" id="KW-1185">Reference proteome</keyword>
<dbReference type="RefSeq" id="WP_184093296.1">
    <property type="nucleotide sequence ID" value="NZ_AP023367.1"/>
</dbReference>
<dbReference type="EC" id="1.3.1.1" evidence="29"/>
<reference evidence="30 31" key="1">
    <citation type="journal article" date="2016" name="Int. J. Syst. Evol. Microbiol.">
        <title>Descriptions of Anaerotaenia torta gen. nov., sp. nov. and Anaerocolumna cellulosilytica gen. nov., sp. nov. isolated from a methanogenic reactor of cattle waste.</title>
        <authorList>
            <person name="Uek A."/>
            <person name="Ohtaki Y."/>
            <person name="Kaku N."/>
            <person name="Ueki K."/>
        </authorList>
    </citation>
    <scope>NUCLEOTIDE SEQUENCE [LARGE SCALE GENOMIC DNA]</scope>
    <source>
        <strain evidence="30 31">SN021</strain>
    </source>
</reference>
<evidence type="ECO:0000256" key="17">
    <source>
        <dbReference type="ARBA" id="ARBA00023014"/>
    </source>
</evidence>
<comment type="catalytic activity">
    <reaction evidence="24">
        <text>5,6-dihydrothymine + NAD(+) = thymine + NADH + H(+)</text>
        <dbReference type="Rhea" id="RHEA:28791"/>
        <dbReference type="ChEBI" id="CHEBI:15378"/>
        <dbReference type="ChEBI" id="CHEBI:17821"/>
        <dbReference type="ChEBI" id="CHEBI:27468"/>
        <dbReference type="ChEBI" id="CHEBI:57540"/>
        <dbReference type="ChEBI" id="CHEBI:57945"/>
        <dbReference type="EC" id="1.3.1.1"/>
    </reaction>
</comment>
<evidence type="ECO:0000256" key="16">
    <source>
        <dbReference type="ARBA" id="ARBA00023004"/>
    </source>
</evidence>
<evidence type="ECO:0000256" key="6">
    <source>
        <dbReference type="ARBA" id="ARBA00010804"/>
    </source>
</evidence>
<evidence type="ECO:0000256" key="2">
    <source>
        <dbReference type="ARBA" id="ARBA00001974"/>
    </source>
</evidence>
<comment type="function">
    <text evidence="27">Involved in pyrimidine base degradation. Catalyzes physiologically the reduction of uracil to 5,6-dihydrouracil (DHU) by using NADH as a specific cosubstrate. It also catalyzes the reverse reaction and the reduction of thymine to 5,6-dihydrothymine (DHT).</text>
</comment>
<keyword evidence="14" id="KW-0521">NADP</keyword>
<comment type="subunit">
    <text evidence="28">Heterotetramer of 2 PreA and 2 PreT subunits.</text>
</comment>
<dbReference type="Pfam" id="PF14697">
    <property type="entry name" value="Fer4_21"/>
    <property type="match status" value="1"/>
</dbReference>
<keyword evidence="12" id="KW-0547">Nucleotide-binding</keyword>
<gene>
    <name evidence="30" type="ORF">acsn021_20420</name>
</gene>
<dbReference type="InterPro" id="IPR017900">
    <property type="entry name" value="4Fe4S_Fe_S_CS"/>
</dbReference>
<dbReference type="InterPro" id="IPR028261">
    <property type="entry name" value="DPD_II"/>
</dbReference>
<comment type="similarity">
    <text evidence="6">Belongs to the dihydropyrimidine dehydrogenase family.</text>
</comment>
<evidence type="ECO:0000256" key="19">
    <source>
        <dbReference type="ARBA" id="ARBA00029440"/>
    </source>
</evidence>
<evidence type="ECO:0000256" key="25">
    <source>
        <dbReference type="ARBA" id="ARBA00048792"/>
    </source>
</evidence>
<evidence type="ECO:0000313" key="31">
    <source>
        <dbReference type="Proteomes" id="UP000515561"/>
    </source>
</evidence>
<dbReference type="PANTHER" id="PTHR43073:SF2">
    <property type="entry name" value="DIHYDROPYRIMIDINE DEHYDROGENASE [NADP(+)]"/>
    <property type="match status" value="1"/>
</dbReference>
<comment type="pathway">
    <text evidence="19">Amino-acid biosynthesis.</text>
</comment>
<comment type="catalytic activity">
    <reaction evidence="26">
        <text>(S)-dihydroorotate + NAD(+) = orotate + NADH + H(+)</text>
        <dbReference type="Rhea" id="RHEA:13513"/>
        <dbReference type="ChEBI" id="CHEBI:15378"/>
        <dbReference type="ChEBI" id="CHEBI:30839"/>
        <dbReference type="ChEBI" id="CHEBI:30864"/>
        <dbReference type="ChEBI" id="CHEBI:57540"/>
        <dbReference type="ChEBI" id="CHEBI:57945"/>
        <dbReference type="EC" id="1.3.1.14"/>
    </reaction>
</comment>
<dbReference type="GO" id="GO:0004159">
    <property type="term" value="F:dihydropyrimidine dehydrogenase (NAD+) activity"/>
    <property type="evidence" value="ECO:0007669"/>
    <property type="project" value="UniProtKB-EC"/>
</dbReference>
<evidence type="ECO:0000256" key="28">
    <source>
        <dbReference type="ARBA" id="ARBA00049714"/>
    </source>
</evidence>
<dbReference type="EC" id="1.3.1.14" evidence="7"/>
<dbReference type="GO" id="GO:0046872">
    <property type="term" value="F:metal ion binding"/>
    <property type="evidence" value="ECO:0007669"/>
    <property type="project" value="UniProtKB-KW"/>
</dbReference>
<dbReference type="FunFam" id="3.20.20.70:FF:000027">
    <property type="entry name" value="Dihydropyrimidine dehydrogenase [NADP(+)]"/>
    <property type="match status" value="1"/>
</dbReference>
<dbReference type="Gene3D" id="3.30.70.20">
    <property type="match status" value="1"/>
</dbReference>
<evidence type="ECO:0000256" key="27">
    <source>
        <dbReference type="ARBA" id="ARBA00049578"/>
    </source>
</evidence>
<dbReference type="SUPFAM" id="SSF54862">
    <property type="entry name" value="4Fe-4S ferredoxins"/>
    <property type="match status" value="1"/>
</dbReference>
<dbReference type="PROSITE" id="PS51379">
    <property type="entry name" value="4FE4S_FER_2"/>
    <property type="match status" value="2"/>
</dbReference>
<comment type="function">
    <text evidence="3">Catalyzes the conversion of dihydroorotate to orotate with NAD(+) as electron acceptor.</text>
</comment>
<dbReference type="KEGG" id="acel:acsn021_20420"/>
<evidence type="ECO:0000256" key="8">
    <source>
        <dbReference type="ARBA" id="ARBA00018101"/>
    </source>
</evidence>
<comment type="catalytic activity">
    <reaction evidence="25">
        <text>5,6-dihydrouracil + NAD(+) = uracil + NADH + H(+)</text>
        <dbReference type="Rhea" id="RHEA:20189"/>
        <dbReference type="ChEBI" id="CHEBI:15378"/>
        <dbReference type="ChEBI" id="CHEBI:15901"/>
        <dbReference type="ChEBI" id="CHEBI:17568"/>
        <dbReference type="ChEBI" id="CHEBI:57540"/>
        <dbReference type="ChEBI" id="CHEBI:57945"/>
        <dbReference type="EC" id="1.3.1.1"/>
    </reaction>
</comment>
<organism evidence="30 31">
    <name type="scientific">Anaerocolumna cellulosilytica</name>
    <dbReference type="NCBI Taxonomy" id="433286"/>
    <lineage>
        <taxon>Bacteria</taxon>
        <taxon>Bacillati</taxon>
        <taxon>Bacillota</taxon>
        <taxon>Clostridia</taxon>
        <taxon>Lachnospirales</taxon>
        <taxon>Lachnospiraceae</taxon>
        <taxon>Anaerocolumna</taxon>
    </lineage>
</organism>
<evidence type="ECO:0000256" key="18">
    <source>
        <dbReference type="ARBA" id="ARBA00023027"/>
    </source>
</evidence>
<evidence type="ECO:0000256" key="12">
    <source>
        <dbReference type="ARBA" id="ARBA00022741"/>
    </source>
</evidence>
<dbReference type="InterPro" id="IPR009051">
    <property type="entry name" value="Helical_ferredxn"/>
</dbReference>
<evidence type="ECO:0000256" key="14">
    <source>
        <dbReference type="ARBA" id="ARBA00022857"/>
    </source>
</evidence>
<evidence type="ECO:0000256" key="5">
    <source>
        <dbReference type="ARBA" id="ARBA00008008"/>
    </source>
</evidence>
<evidence type="ECO:0000256" key="10">
    <source>
        <dbReference type="ARBA" id="ARBA00022643"/>
    </source>
</evidence>
<dbReference type="PANTHER" id="PTHR43073">
    <property type="entry name" value="DIHYDROPYRIMIDINE DEHYDROGENASE [NADP(+)]"/>
    <property type="match status" value="1"/>
</dbReference>
<dbReference type="Proteomes" id="UP000515561">
    <property type="component" value="Chromosome"/>
</dbReference>
<keyword evidence="10" id="KW-0288">FMN</keyword>